<dbReference type="STRING" id="1150112.SAMN04487893_103128"/>
<keyword evidence="1" id="KW-0378">Hydrolase</keyword>
<keyword evidence="2" id="KW-1185">Reference proteome</keyword>
<dbReference type="AlphaFoldDB" id="A0A1I3NM38"/>
<gene>
    <name evidence="1" type="ORF">SAMN04487893_103128</name>
</gene>
<dbReference type="Proteomes" id="UP000243887">
    <property type="component" value="Unassembled WGS sequence"/>
</dbReference>
<name>A0A1I3NM38_9FLAO</name>
<dbReference type="PANTHER" id="PTHR31793">
    <property type="entry name" value="4-HYDROXYBENZOYL-COA THIOESTERASE FAMILY MEMBER"/>
    <property type="match status" value="1"/>
</dbReference>
<sequence>MKKELELSDYRFFMPLHLRWNDLDPLGHVNNVIYIDYFQIGRGEYMTTASKTWDWFQHMFVIANINCDYLKEMRLGIKEPRIGVRVSTIGTKSFVLEYVIVSEGKNRVPIIHAIGSSTQVLIDVKEGKSIEVPEWLREELKVFEPSL</sequence>
<dbReference type="SUPFAM" id="SSF54637">
    <property type="entry name" value="Thioesterase/thiol ester dehydrase-isomerase"/>
    <property type="match status" value="1"/>
</dbReference>
<evidence type="ECO:0000313" key="2">
    <source>
        <dbReference type="Proteomes" id="UP000243887"/>
    </source>
</evidence>
<proteinExistence type="predicted"/>
<dbReference type="InterPro" id="IPR050563">
    <property type="entry name" value="4-hydroxybenzoyl-CoA_TE"/>
</dbReference>
<dbReference type="EMBL" id="FORU01000003">
    <property type="protein sequence ID" value="SFJ10212.1"/>
    <property type="molecule type" value="Genomic_DNA"/>
</dbReference>
<accession>A0A1I3NM38</accession>
<evidence type="ECO:0000313" key="1">
    <source>
        <dbReference type="EMBL" id="SFJ10212.1"/>
    </source>
</evidence>
<organism evidence="1 2">
    <name type="scientific">Myroides guanonis</name>
    <dbReference type="NCBI Taxonomy" id="1150112"/>
    <lineage>
        <taxon>Bacteria</taxon>
        <taxon>Pseudomonadati</taxon>
        <taxon>Bacteroidota</taxon>
        <taxon>Flavobacteriia</taxon>
        <taxon>Flavobacteriales</taxon>
        <taxon>Flavobacteriaceae</taxon>
        <taxon>Myroides</taxon>
    </lineage>
</organism>
<dbReference type="CDD" id="cd00586">
    <property type="entry name" value="4HBT"/>
    <property type="match status" value="1"/>
</dbReference>
<protein>
    <submittedName>
        <fullName evidence="1">Acyl-CoA thioester hydrolase</fullName>
    </submittedName>
</protein>
<dbReference type="OrthoDB" id="9791529at2"/>
<dbReference type="PANTHER" id="PTHR31793:SF24">
    <property type="entry name" value="LONG-CHAIN ACYL-COA THIOESTERASE FADM"/>
    <property type="match status" value="1"/>
</dbReference>
<dbReference type="Gene3D" id="3.10.129.10">
    <property type="entry name" value="Hotdog Thioesterase"/>
    <property type="match status" value="1"/>
</dbReference>
<dbReference type="Pfam" id="PF13279">
    <property type="entry name" value="4HBT_2"/>
    <property type="match status" value="1"/>
</dbReference>
<dbReference type="InterPro" id="IPR029069">
    <property type="entry name" value="HotDog_dom_sf"/>
</dbReference>
<reference evidence="2" key="1">
    <citation type="submission" date="2016-10" db="EMBL/GenBank/DDBJ databases">
        <authorList>
            <person name="Varghese N."/>
            <person name="Submissions S."/>
        </authorList>
    </citation>
    <scope>NUCLEOTIDE SEQUENCE [LARGE SCALE GENOMIC DNA]</scope>
    <source>
        <strain evidence="2">DSM 26542</strain>
    </source>
</reference>
<dbReference type="RefSeq" id="WP_143077715.1">
    <property type="nucleotide sequence ID" value="NZ_FORU01000003.1"/>
</dbReference>
<dbReference type="GO" id="GO:0047617">
    <property type="term" value="F:fatty acyl-CoA hydrolase activity"/>
    <property type="evidence" value="ECO:0007669"/>
    <property type="project" value="TreeGrafter"/>
</dbReference>